<keyword evidence="2" id="KW-1185">Reference proteome</keyword>
<dbReference type="RefSeq" id="WP_045465774.1">
    <property type="nucleotide sequence ID" value="NZ_BBLT01000007.1"/>
</dbReference>
<accession>A0A098LGV5</accession>
<name>A0A098LGV5_9BACT</name>
<dbReference type="EMBL" id="BBLT01000007">
    <property type="protein sequence ID" value="GAL86220.1"/>
    <property type="molecule type" value="Genomic_DNA"/>
</dbReference>
<evidence type="ECO:0000313" key="2">
    <source>
        <dbReference type="Proteomes" id="UP000030185"/>
    </source>
</evidence>
<proteinExistence type="predicted"/>
<dbReference type="AlphaFoldDB" id="A0A098LGV5"/>
<dbReference type="InterPro" id="IPR008969">
    <property type="entry name" value="CarboxyPept-like_regulatory"/>
</dbReference>
<dbReference type="Pfam" id="PF13715">
    <property type="entry name" value="CarbopepD_reg_2"/>
    <property type="match status" value="1"/>
</dbReference>
<dbReference type="eggNOG" id="COG0417">
    <property type="taxonomic scope" value="Bacteria"/>
</dbReference>
<dbReference type="STRING" id="153721.MYP_3449"/>
<protein>
    <recommendedName>
        <fullName evidence="3">Carboxypeptidase-like regulatory domain-containing protein</fullName>
    </recommendedName>
</protein>
<dbReference type="SUPFAM" id="SSF49464">
    <property type="entry name" value="Carboxypeptidase regulatory domain-like"/>
    <property type="match status" value="1"/>
</dbReference>
<dbReference type="Proteomes" id="UP000030185">
    <property type="component" value="Unassembled WGS sequence"/>
</dbReference>
<evidence type="ECO:0008006" key="3">
    <source>
        <dbReference type="Google" id="ProtNLM"/>
    </source>
</evidence>
<gene>
    <name evidence="1" type="ORF">MYP_3449</name>
</gene>
<dbReference type="Gene3D" id="2.60.40.1120">
    <property type="entry name" value="Carboxypeptidase-like, regulatory domain"/>
    <property type="match status" value="1"/>
</dbReference>
<reference evidence="1 2" key="1">
    <citation type="submission" date="2014-09" db="EMBL/GenBank/DDBJ databases">
        <title>Sporocytophaga myxococcoides PG-01 genome sequencing.</title>
        <authorList>
            <person name="Liu L."/>
            <person name="Gao P.J."/>
            <person name="Chen G.J."/>
            <person name="Wang L.S."/>
        </authorList>
    </citation>
    <scope>NUCLEOTIDE SEQUENCE [LARGE SCALE GENOMIC DNA]</scope>
    <source>
        <strain evidence="1 2">PG-01</strain>
    </source>
</reference>
<comment type="caution">
    <text evidence="1">The sequence shown here is derived from an EMBL/GenBank/DDBJ whole genome shotgun (WGS) entry which is preliminary data.</text>
</comment>
<dbReference type="OrthoDB" id="9784036at2"/>
<organism evidence="1 2">
    <name type="scientific">Sporocytophaga myxococcoides</name>
    <dbReference type="NCBI Taxonomy" id="153721"/>
    <lineage>
        <taxon>Bacteria</taxon>
        <taxon>Pseudomonadati</taxon>
        <taxon>Bacteroidota</taxon>
        <taxon>Cytophagia</taxon>
        <taxon>Cytophagales</taxon>
        <taxon>Cytophagaceae</taxon>
        <taxon>Sporocytophaga</taxon>
    </lineage>
</organism>
<sequence>MKKGIYYLLVLILLFNIKATSCPVSISGIVLDAATKEPLLYANIEVQGKSRGTVSNSEGRFLLDTADLLSDDTIVFSYIGYETIKIRLENLMKSGEVLMVQASGLLKEIQVVAQKLTIEEILKKVKENFNKNHQASIDKKHLFFHSYERTPFHHNNQIVLKKSNFVGMDKTTFNELFKKMPSEVVEYEDIIVNLYGNGTTYKLIPEKAISLEDGTQKTLLKEFEDRLDIFFSDIEKSRENEEIYYKIRTGILSKKIKNNSSNESTWTTNKNDTLNYIVNTDLVKSEILYLLKEYTLVESKNWEFINSIKKYNYTLLEITILDDEPVYKIQFVPHNQGLFEGTMYISTSSFAVLKLDFAFAKGKKSENFKLLGVGHSIDFKEAHIIFQKGKTSYYPKFISVNQNEFASIDRSFSITKKEKRFFIDKELNEMKLDLKISFNSESKWELLVMDVEDIDESGFNLIIQPATMKFKKEYAYNPETWKNRTILVPSSELKKYQNK</sequence>
<evidence type="ECO:0000313" key="1">
    <source>
        <dbReference type="EMBL" id="GAL86220.1"/>
    </source>
</evidence>